<evidence type="ECO:0000313" key="3">
    <source>
        <dbReference type="EMBL" id="SMB82780.1"/>
    </source>
</evidence>
<proteinExistence type="predicted"/>
<name>A0A1W1UNY2_9DEIO</name>
<feature type="transmembrane region" description="Helical" evidence="1">
    <location>
        <begin position="90"/>
        <end position="110"/>
    </location>
</feature>
<dbReference type="InterPro" id="IPR037185">
    <property type="entry name" value="EmrE-like"/>
</dbReference>
<feature type="transmembrane region" description="Helical" evidence="1">
    <location>
        <begin position="143"/>
        <end position="163"/>
    </location>
</feature>
<sequence>MKAKHLGVICALGAALTFSTLSIFGKLAPEFGLSTTTLLFWRFVLASGVLWSFSYRVGLTQPLQLRTVALGLLYAAQTTLYFTALAHLSAGTTALILYLSPALVLGLTWVSGRRPAAAHLVAAACALLGVVVLAGQADTTDQSVLGWILALSSSFCYALYLFLGERLLNGAAAVPVTAHTTLGTALGLGLLGWHTQQLHLPSTVQQWSLTGVVALFPTVLALPATLFASQRLGADRTALLLVLEPVFVLVLAAALLHEPVGPAQWSGGGLILLGAVLVARAPMMRTTAPAENEGHA</sequence>
<protein>
    <submittedName>
        <fullName evidence="3">Threonine/homoserine efflux transporter RhtA</fullName>
    </submittedName>
</protein>
<dbReference type="STRING" id="695939.SAMN00790413_04145"/>
<dbReference type="PANTHER" id="PTHR22911">
    <property type="entry name" value="ACYL-MALONYL CONDENSING ENZYME-RELATED"/>
    <property type="match status" value="1"/>
</dbReference>
<dbReference type="PANTHER" id="PTHR22911:SF79">
    <property type="entry name" value="MOBA-LIKE NTP TRANSFERASE DOMAIN-CONTAINING PROTEIN"/>
    <property type="match status" value="1"/>
</dbReference>
<reference evidence="3 4" key="1">
    <citation type="submission" date="2017-04" db="EMBL/GenBank/DDBJ databases">
        <authorList>
            <person name="Afonso C.L."/>
            <person name="Miller P.J."/>
            <person name="Scott M.A."/>
            <person name="Spackman E."/>
            <person name="Goraichik I."/>
            <person name="Dimitrov K.M."/>
            <person name="Suarez D.L."/>
            <person name="Swayne D.E."/>
        </authorList>
    </citation>
    <scope>NUCLEOTIDE SEQUENCE [LARGE SCALE GENOMIC DNA]</scope>
    <source>
        <strain evidence="3 4">KR-140</strain>
    </source>
</reference>
<feature type="transmembrane region" description="Helical" evidence="1">
    <location>
        <begin position="117"/>
        <end position="137"/>
    </location>
</feature>
<feature type="transmembrane region" description="Helical" evidence="1">
    <location>
        <begin position="262"/>
        <end position="279"/>
    </location>
</feature>
<gene>
    <name evidence="3" type="ORF">SAMN00790413_04145</name>
</gene>
<dbReference type="GO" id="GO:0016020">
    <property type="term" value="C:membrane"/>
    <property type="evidence" value="ECO:0007669"/>
    <property type="project" value="InterPro"/>
</dbReference>
<dbReference type="SUPFAM" id="SSF103481">
    <property type="entry name" value="Multidrug resistance efflux transporter EmrE"/>
    <property type="match status" value="2"/>
</dbReference>
<feature type="transmembrane region" description="Helical" evidence="1">
    <location>
        <begin position="170"/>
        <end position="194"/>
    </location>
</feature>
<feature type="transmembrane region" description="Helical" evidence="1">
    <location>
        <begin position="238"/>
        <end position="256"/>
    </location>
</feature>
<accession>A0A1W1UNY2</accession>
<keyword evidence="1" id="KW-0812">Transmembrane</keyword>
<organism evidence="3 4">
    <name type="scientific">Deinococcus hopiensis KR-140</name>
    <dbReference type="NCBI Taxonomy" id="695939"/>
    <lineage>
        <taxon>Bacteria</taxon>
        <taxon>Thermotogati</taxon>
        <taxon>Deinococcota</taxon>
        <taxon>Deinococci</taxon>
        <taxon>Deinococcales</taxon>
        <taxon>Deinococcaceae</taxon>
        <taxon>Deinococcus</taxon>
    </lineage>
</organism>
<feature type="domain" description="EamA" evidence="2">
    <location>
        <begin position="6"/>
        <end position="133"/>
    </location>
</feature>
<keyword evidence="4" id="KW-1185">Reference proteome</keyword>
<feature type="domain" description="EamA" evidence="2">
    <location>
        <begin position="145"/>
        <end position="279"/>
    </location>
</feature>
<keyword evidence="1" id="KW-0472">Membrane</keyword>
<dbReference type="AlphaFoldDB" id="A0A1W1UNY2"/>
<dbReference type="InterPro" id="IPR000620">
    <property type="entry name" value="EamA_dom"/>
</dbReference>
<dbReference type="Pfam" id="PF00892">
    <property type="entry name" value="EamA"/>
    <property type="match status" value="2"/>
</dbReference>
<evidence type="ECO:0000256" key="1">
    <source>
        <dbReference type="SAM" id="Phobius"/>
    </source>
</evidence>
<feature type="transmembrane region" description="Helical" evidence="1">
    <location>
        <begin position="67"/>
        <end position="84"/>
    </location>
</feature>
<dbReference type="OrthoDB" id="67820at2"/>
<dbReference type="RefSeq" id="WP_084046282.1">
    <property type="nucleotide sequence ID" value="NZ_FWWU01000006.1"/>
</dbReference>
<feature type="transmembrane region" description="Helical" evidence="1">
    <location>
        <begin position="206"/>
        <end position="226"/>
    </location>
</feature>
<dbReference type="EMBL" id="FWWU01000006">
    <property type="protein sequence ID" value="SMB82780.1"/>
    <property type="molecule type" value="Genomic_DNA"/>
</dbReference>
<evidence type="ECO:0000259" key="2">
    <source>
        <dbReference type="Pfam" id="PF00892"/>
    </source>
</evidence>
<dbReference type="Proteomes" id="UP000192582">
    <property type="component" value="Unassembled WGS sequence"/>
</dbReference>
<keyword evidence="1" id="KW-1133">Transmembrane helix</keyword>
<evidence type="ECO:0000313" key="4">
    <source>
        <dbReference type="Proteomes" id="UP000192582"/>
    </source>
</evidence>
<feature type="transmembrane region" description="Helical" evidence="1">
    <location>
        <begin position="38"/>
        <end position="55"/>
    </location>
</feature>